<dbReference type="AlphaFoldDB" id="A0A232EF66"/>
<comment type="caution">
    <text evidence="2">The sequence shown here is derived from an EMBL/GenBank/DDBJ whole genome shotgun (WGS) entry which is preliminary data.</text>
</comment>
<accession>A0A232EF66</accession>
<reference evidence="2 3" key="1">
    <citation type="journal article" date="2017" name="Curr. Biol.">
        <title>The Evolution of Venom by Co-option of Single-Copy Genes.</title>
        <authorList>
            <person name="Martinson E.O."/>
            <person name="Mrinalini"/>
            <person name="Kelkar Y.D."/>
            <person name="Chang C.H."/>
            <person name="Werren J.H."/>
        </authorList>
    </citation>
    <scope>NUCLEOTIDE SEQUENCE [LARGE SCALE GENOMIC DNA]</scope>
    <source>
        <strain evidence="2 3">Alberta</strain>
        <tissue evidence="2">Whole body</tissue>
    </source>
</reference>
<gene>
    <name evidence="2" type="ORF">TSAR_016073</name>
</gene>
<sequence>MSRTNQRALMHDSLSARTVSKSGVSKKRGPNKLKERVSSRKSGKSASSLPTVDRVRQSMRKLPCSPLFVNLLGGTESQSTALGQRHCVGSIVYFQCNAVKIFP</sequence>
<dbReference type="EMBL" id="NNAY01005127">
    <property type="protein sequence ID" value="OXU16968.1"/>
    <property type="molecule type" value="Genomic_DNA"/>
</dbReference>
<name>A0A232EF66_9HYME</name>
<evidence type="ECO:0000313" key="3">
    <source>
        <dbReference type="Proteomes" id="UP000215335"/>
    </source>
</evidence>
<evidence type="ECO:0000256" key="1">
    <source>
        <dbReference type="SAM" id="MobiDB-lite"/>
    </source>
</evidence>
<evidence type="ECO:0000313" key="2">
    <source>
        <dbReference type="EMBL" id="OXU16968.1"/>
    </source>
</evidence>
<dbReference type="Proteomes" id="UP000215335">
    <property type="component" value="Unassembled WGS sequence"/>
</dbReference>
<feature type="region of interest" description="Disordered" evidence="1">
    <location>
        <begin position="1"/>
        <end position="55"/>
    </location>
</feature>
<protein>
    <submittedName>
        <fullName evidence="2">Uncharacterized protein</fullName>
    </submittedName>
</protein>
<organism evidence="2 3">
    <name type="scientific">Trichomalopsis sarcophagae</name>
    <dbReference type="NCBI Taxonomy" id="543379"/>
    <lineage>
        <taxon>Eukaryota</taxon>
        <taxon>Metazoa</taxon>
        <taxon>Ecdysozoa</taxon>
        <taxon>Arthropoda</taxon>
        <taxon>Hexapoda</taxon>
        <taxon>Insecta</taxon>
        <taxon>Pterygota</taxon>
        <taxon>Neoptera</taxon>
        <taxon>Endopterygota</taxon>
        <taxon>Hymenoptera</taxon>
        <taxon>Apocrita</taxon>
        <taxon>Proctotrupomorpha</taxon>
        <taxon>Chalcidoidea</taxon>
        <taxon>Pteromalidae</taxon>
        <taxon>Pteromalinae</taxon>
        <taxon>Trichomalopsis</taxon>
    </lineage>
</organism>
<proteinExistence type="predicted"/>
<keyword evidence="3" id="KW-1185">Reference proteome</keyword>